<feature type="compositionally biased region" description="Basic and acidic residues" evidence="1">
    <location>
        <begin position="555"/>
        <end position="566"/>
    </location>
</feature>
<feature type="region of interest" description="Disordered" evidence="1">
    <location>
        <begin position="532"/>
        <end position="588"/>
    </location>
</feature>
<comment type="caution">
    <text evidence="2">The sequence shown here is derived from an EMBL/GenBank/DDBJ whole genome shotgun (WGS) entry which is preliminary data.</text>
</comment>
<feature type="compositionally biased region" description="Basic and acidic residues" evidence="1">
    <location>
        <begin position="838"/>
        <end position="866"/>
    </location>
</feature>
<gene>
    <name evidence="2" type="ORF">PGLA1383_LOCUS17186</name>
</gene>
<protein>
    <submittedName>
        <fullName evidence="2">Uncharacterized protein</fullName>
    </submittedName>
</protein>
<name>A0A813EIP2_POLGL</name>
<sequence length="1931" mass="212340">MAMQYQRLLNQIGQSSFTLDRAACLQQQLRQTLWSDDQMGVLLLAVSAAVGQAGPVLTLGGRRALQDYGAFGHYISEKMWQVLEGDQMTSASKMETLLWHSIELGLRCPSEPTPAHITCLYLLTVEGSTKTMRMSPVLRHETFKAVKACFQKMKTKYDYKFNHVIILPMDPAEFQREHPTLFAHAFGDAKPATCKYTCQDMAKVVNAIPMRSNASSSKSCMQLDLSDGLGQGQGQGNPAQLQFAMAVLQRALSWPSPRTAAAAHTDGELPTQFNHPHAQALPAAPAMQQLHSMVPFAGSAIQEGSSLRVVRNVFEGAAAAAQLMAQPFRPDDNQLPKDDDQLPRKSVGAATAAQLMAQPSRPDYDQLPKDVGRLPRKSVGAATAAQLMAQPSRPDDDQLPKDNVQVPRKSVGAATTAVLEALAKRAESKAASGSGIKRKNQKEEKKNQVKADKKKPEKIKKAMPLGERERVRQKLEGCPKCRYAAYCPIGDECSKKGTCMGVFSAEAEARAKINWRLTASSLHLKPAEDAAELTASAEVPSWMDPEPEGNWVPEPEGKGKGNKGDGKGQNSRSGPYTPPVRGGSTASGLRQDAVAAATIITAVSRAEASARTAGRMARAAALAFEEEAHVLQDQLIELRDQVLPSMKKRILPPVPPWPVLASGDDMPKSEGLCSPALLRRLALAELEPFEVVLNYWGAVRTLRDLARVDENDRGVMNMKARKLWEFLGIFPCHLNGALKQFWNLEGLPAGAQPGSSSGQLAAGPAGAQPGSSSGQLAAQPGSSSIAMRRLEEAERTRTLADGAYGRADACQPPPVRIMPLRKVVAKVPALPAWALPKQKEQLTEEKHNEQLTEEKQNEQLTEEKQLSRSPLALPEKQHEQVAEEKQNEQLAAEKQNLTLQRDQLAQQLAAEKESEQPPEEKQNEQLTEEEQKEQLTDEKQNEQLAETQQDEQLPEEKQDEQLQQAEDEQDEQFAQQAEDKLVLHAGETPLCGKLLGGLPEELMELSSADMVAFWRATHSAVKGTELKMLTASRVAEKRTEESTRLVSGDYLPLSVWTLPGFDAELIKQSGNCVEHPVLGPTYCVALETNLYKVQTERSAILEKWSKKEKEKKGATAVKEFGEDADEDKKDKDRKTAKKPQKSKAKNEEETKFIQDLPNFVLETAREHERSLNTIKEQVEEFKQSGEAADLPYTLDAVNKITLASAKASNSMKDHAGFCKELQEVELHASEWPVELHVSEWPVELHASGWPVEQFCFEWPVELHASEWHVEQVCSEWPVELHSSEWNEALASLWTELALPGADGIVLAPWNMIVYHDEVTVGNVLRFNNNRKYTAFYFSFRELGLGLRSEFNWLAFAVMRNTTVHKIENGMSNVVRHILRELFLPAHGFMHGVTLNLGTPVLFFATISNVLGDEAALKTTWSSKGAAGLKPCMLCKNVVSRSSGLADSSDFLQDITCPAHALFGCASATDIWALADTLAEQKLVLSKKDFANLEMATGLSHPTSLLGSITALDASRFDACDLDLRPYVRPTISTFDSTRCYFSNGIAASELGSFLDARRKKLGLGYDAINYFCEANWKAPKHSGHRVKGLIASQSDSDSFKGDASQVLAVYPLIQCLAETIIAPQQTLAAETSSFLAMCKIVELLSCMKLRCPVPADLCDQLAAAQSQHLKLFVQSYGAEAGRPKHHFSLRLPSQIKRDKLILDVWVHERKHRLIKSSARAVSRAPDHEKCVMSLVAETQLDELGKWSNNACLSGPSSTQPDLAVLFNSGQAACADNLALPWGKIAVGDVLVSPDSAMVVQACLQLDSFSRLIVSPFTLRSRTGRLRVWVVHETNNVLIDTAAVQQLQFACYWHTDTAGQLDAAATQLDVYQVSLDAAATQLDVHDVFKGKELVGAARKVLQCPNDVARLVSNALTCGQYREQLKNPELGLE</sequence>
<feature type="compositionally biased region" description="Basic and acidic residues" evidence="1">
    <location>
        <begin position="875"/>
        <end position="887"/>
    </location>
</feature>
<feature type="compositionally biased region" description="Basic residues" evidence="1">
    <location>
        <begin position="1134"/>
        <end position="1143"/>
    </location>
</feature>
<organism evidence="2 3">
    <name type="scientific">Polarella glacialis</name>
    <name type="common">Dinoflagellate</name>
    <dbReference type="NCBI Taxonomy" id="89957"/>
    <lineage>
        <taxon>Eukaryota</taxon>
        <taxon>Sar</taxon>
        <taxon>Alveolata</taxon>
        <taxon>Dinophyceae</taxon>
        <taxon>Suessiales</taxon>
        <taxon>Suessiaceae</taxon>
        <taxon>Polarella</taxon>
    </lineage>
</organism>
<feature type="non-terminal residue" evidence="2">
    <location>
        <position position="1"/>
    </location>
</feature>
<feature type="region of interest" description="Disordered" evidence="1">
    <location>
        <begin position="838"/>
        <end position="975"/>
    </location>
</feature>
<dbReference type="OrthoDB" id="414311at2759"/>
<evidence type="ECO:0000256" key="1">
    <source>
        <dbReference type="SAM" id="MobiDB-lite"/>
    </source>
</evidence>
<accession>A0A813EIP2</accession>
<feature type="compositionally biased region" description="Basic and acidic residues" evidence="1">
    <location>
        <begin position="932"/>
        <end position="941"/>
    </location>
</feature>
<dbReference type="EMBL" id="CAJNNV010010557">
    <property type="protein sequence ID" value="CAE8598785.1"/>
    <property type="molecule type" value="Genomic_DNA"/>
</dbReference>
<dbReference type="Proteomes" id="UP000654075">
    <property type="component" value="Unassembled WGS sequence"/>
</dbReference>
<feature type="region of interest" description="Disordered" evidence="1">
    <location>
        <begin position="752"/>
        <end position="783"/>
    </location>
</feature>
<keyword evidence="3" id="KW-1185">Reference proteome</keyword>
<feature type="compositionally biased region" description="Basic and acidic residues" evidence="1">
    <location>
        <begin position="441"/>
        <end position="455"/>
    </location>
</feature>
<reference evidence="2" key="1">
    <citation type="submission" date="2021-02" db="EMBL/GenBank/DDBJ databases">
        <authorList>
            <person name="Dougan E. K."/>
            <person name="Rhodes N."/>
            <person name="Thang M."/>
            <person name="Chan C."/>
        </authorList>
    </citation>
    <scope>NUCLEOTIDE SEQUENCE</scope>
</reference>
<feature type="region of interest" description="Disordered" evidence="1">
    <location>
        <begin position="1112"/>
        <end position="1149"/>
    </location>
</feature>
<feature type="compositionally biased region" description="Basic and acidic residues" evidence="1">
    <location>
        <begin position="910"/>
        <end position="923"/>
    </location>
</feature>
<feature type="compositionally biased region" description="Low complexity" evidence="1">
    <location>
        <begin position="752"/>
        <end position="779"/>
    </location>
</feature>
<evidence type="ECO:0000313" key="2">
    <source>
        <dbReference type="EMBL" id="CAE8598785.1"/>
    </source>
</evidence>
<feature type="region of interest" description="Disordered" evidence="1">
    <location>
        <begin position="378"/>
        <end position="410"/>
    </location>
</feature>
<feature type="region of interest" description="Disordered" evidence="1">
    <location>
        <begin position="327"/>
        <end position="347"/>
    </location>
</feature>
<feature type="compositionally biased region" description="Low complexity" evidence="1">
    <location>
        <begin position="897"/>
        <end position="909"/>
    </location>
</feature>
<feature type="region of interest" description="Disordered" evidence="1">
    <location>
        <begin position="426"/>
        <end position="462"/>
    </location>
</feature>
<proteinExistence type="predicted"/>
<feature type="compositionally biased region" description="Basic and acidic residues" evidence="1">
    <location>
        <begin position="329"/>
        <end position="343"/>
    </location>
</feature>
<evidence type="ECO:0000313" key="3">
    <source>
        <dbReference type="Proteomes" id="UP000654075"/>
    </source>
</evidence>